<feature type="region of interest" description="Disordered" evidence="7">
    <location>
        <begin position="489"/>
        <end position="515"/>
    </location>
</feature>
<dbReference type="GO" id="GO:0006364">
    <property type="term" value="P:rRNA processing"/>
    <property type="evidence" value="ECO:0007669"/>
    <property type="project" value="UniProtKB-UniRule"/>
</dbReference>
<dbReference type="OrthoDB" id="756370at2759"/>
<evidence type="ECO:0000256" key="1">
    <source>
        <dbReference type="ARBA" id="ARBA00002355"/>
    </source>
</evidence>
<organism evidence="8 9">
    <name type="scientific">Pseudocercospora fuligena</name>
    <dbReference type="NCBI Taxonomy" id="685502"/>
    <lineage>
        <taxon>Eukaryota</taxon>
        <taxon>Fungi</taxon>
        <taxon>Dikarya</taxon>
        <taxon>Ascomycota</taxon>
        <taxon>Pezizomycotina</taxon>
        <taxon>Dothideomycetes</taxon>
        <taxon>Dothideomycetidae</taxon>
        <taxon>Mycosphaerellales</taxon>
        <taxon>Mycosphaerellaceae</taxon>
        <taxon>Pseudocercospora</taxon>
    </lineage>
</organism>
<dbReference type="Gene3D" id="2.130.10.10">
    <property type="entry name" value="YVTN repeat-like/Quinoprotein amine dehydrogenase"/>
    <property type="match status" value="2"/>
</dbReference>
<evidence type="ECO:0000256" key="3">
    <source>
        <dbReference type="ARBA" id="ARBA00022574"/>
    </source>
</evidence>
<dbReference type="InterPro" id="IPR045227">
    <property type="entry name" value="WDR18/Ipi3/RID3"/>
</dbReference>
<keyword evidence="6" id="KW-0539">Nucleus</keyword>
<dbReference type="EMBL" id="JABCIY010000249">
    <property type="protein sequence ID" value="KAF7186657.1"/>
    <property type="molecule type" value="Genomic_DNA"/>
</dbReference>
<dbReference type="AlphaFoldDB" id="A0A8H6VDK1"/>
<dbReference type="GO" id="GO:0005656">
    <property type="term" value="C:nuclear pre-replicative complex"/>
    <property type="evidence" value="ECO:0007669"/>
    <property type="project" value="TreeGrafter"/>
</dbReference>
<name>A0A8H6VDK1_9PEZI</name>
<sequence length="515" mass="55722">MLTEHYIASLGVPLKPPGTNVAKDAAIFVHEYQPLQQQRAVFKKSATAPNCLAVSDTHIFAAQHNKGVVHVYSREKGNQEATVPFNERISSIALACSDAVLILGTQEGRIFLWELCTGRQVTTNQAHLQPVTAVSLDATSNFLLSASKDSTIHVWSIPALLSFASADIAEPLRTFSSHHAEITALCVGQGISHCNFAVSLSRDRTCLIWDYRTNKILRTYLLPGIPSSAVLDPADRIVYIGYEDGNVQPLDLYTSVDGDVAAPQAGKDAAVPIQASLKSLWRVSNASYGSVLSMSISYDGSSIITGHHSGHVLTWDVARGQGSALGQVPFHAPVSNLLFLPIIGLRDQHSASKRMRMNEIVKPKFGAVSTSESGGVPANYNMHVQLSTDLAASNSEFWENITTPTFPAALLDEGLSELASWGKNASQVNGDAEAGEYDFMALDGPASLGRTAEQENADLRAQLRAMQNVQKKVLEKMTKLSDEKRALLKQKQRRLAKRSANGQNGVSNEEDDSSD</sequence>
<keyword evidence="6" id="KW-0698">rRNA processing</keyword>
<keyword evidence="3 5" id="KW-0853">WD repeat</keyword>
<comment type="subunit">
    <text evidence="6">Component of the RIX1 complex, composed of IPI1, RIX1/IPI2 and IPI3 in a 1:2:2 stoichiometry. The complex interacts (via RIX1) with MDN1 (via its hexameric AAA ATPase ring) and the pre-60S ribosome particles.</text>
</comment>
<dbReference type="InterPro" id="IPR036322">
    <property type="entry name" value="WD40_repeat_dom_sf"/>
</dbReference>
<proteinExistence type="inferred from homology"/>
<evidence type="ECO:0000256" key="5">
    <source>
        <dbReference type="PROSITE-ProRule" id="PRU00221"/>
    </source>
</evidence>
<dbReference type="SUPFAM" id="SSF50978">
    <property type="entry name" value="WD40 repeat-like"/>
    <property type="match status" value="1"/>
</dbReference>
<evidence type="ECO:0000313" key="8">
    <source>
        <dbReference type="EMBL" id="KAF7186657.1"/>
    </source>
</evidence>
<keyword evidence="9" id="KW-1185">Reference proteome</keyword>
<feature type="repeat" description="WD" evidence="5">
    <location>
        <begin position="124"/>
        <end position="157"/>
    </location>
</feature>
<evidence type="ECO:0000256" key="6">
    <source>
        <dbReference type="RuleBase" id="RU369067"/>
    </source>
</evidence>
<evidence type="ECO:0000256" key="2">
    <source>
        <dbReference type="ARBA" id="ARBA00010143"/>
    </source>
</evidence>
<evidence type="ECO:0000256" key="4">
    <source>
        <dbReference type="ARBA" id="ARBA00022737"/>
    </source>
</evidence>
<keyword evidence="4" id="KW-0677">Repeat</keyword>
<protein>
    <recommendedName>
        <fullName evidence="6">Pre-rRNA-processing protein IPI3</fullName>
    </recommendedName>
</protein>
<dbReference type="PROSITE" id="PS50294">
    <property type="entry name" value="WD_REPEATS_REGION"/>
    <property type="match status" value="1"/>
</dbReference>
<dbReference type="PANTHER" id="PTHR18763">
    <property type="entry name" value="WD-REPEAT PROTEIN 18"/>
    <property type="match status" value="1"/>
</dbReference>
<comment type="caution">
    <text evidence="8">The sequence shown here is derived from an EMBL/GenBank/DDBJ whole genome shotgun (WGS) entry which is preliminary data.</text>
</comment>
<evidence type="ECO:0000256" key="7">
    <source>
        <dbReference type="SAM" id="MobiDB-lite"/>
    </source>
</evidence>
<dbReference type="SMART" id="SM00320">
    <property type="entry name" value="WD40"/>
    <property type="match status" value="5"/>
</dbReference>
<gene>
    <name evidence="8" type="ORF">HII31_12066</name>
</gene>
<dbReference type="InterPro" id="IPR001680">
    <property type="entry name" value="WD40_rpt"/>
</dbReference>
<reference evidence="8" key="1">
    <citation type="submission" date="2020-04" db="EMBL/GenBank/DDBJ databases">
        <title>Draft genome resource of the tomato pathogen Pseudocercospora fuligena.</title>
        <authorList>
            <person name="Zaccaron A."/>
        </authorList>
    </citation>
    <scope>NUCLEOTIDE SEQUENCE</scope>
    <source>
        <strain evidence="8">PF001</strain>
    </source>
</reference>
<dbReference type="PROSITE" id="PS50082">
    <property type="entry name" value="WD_REPEATS_2"/>
    <property type="match status" value="1"/>
</dbReference>
<comment type="similarity">
    <text evidence="2 6">Belongs to the WD repeat IPI3/WDR18 family.</text>
</comment>
<dbReference type="Pfam" id="PF00400">
    <property type="entry name" value="WD40"/>
    <property type="match status" value="2"/>
</dbReference>
<evidence type="ECO:0000313" key="9">
    <source>
        <dbReference type="Proteomes" id="UP000660729"/>
    </source>
</evidence>
<dbReference type="GO" id="GO:0006261">
    <property type="term" value="P:DNA-templated DNA replication"/>
    <property type="evidence" value="ECO:0007669"/>
    <property type="project" value="TreeGrafter"/>
</dbReference>
<dbReference type="InterPro" id="IPR015943">
    <property type="entry name" value="WD40/YVTN_repeat-like_dom_sf"/>
</dbReference>
<dbReference type="FunFam" id="2.130.10.10:FF:000929">
    <property type="entry name" value="Ribosomal assembly complex component Ipi3"/>
    <property type="match status" value="1"/>
</dbReference>
<comment type="subcellular location">
    <subcellularLocation>
        <location evidence="6">Nucleus</location>
    </subcellularLocation>
</comment>
<comment type="function">
    <text evidence="1 6">Component of the RIX1 complex required for processing of ITS2 sequences from 35S pre-rRNA.</text>
</comment>
<dbReference type="PANTHER" id="PTHR18763:SF0">
    <property type="entry name" value="WD REPEAT-CONTAINING PROTEIN 18"/>
    <property type="match status" value="1"/>
</dbReference>
<accession>A0A8H6VDK1</accession>
<dbReference type="Proteomes" id="UP000660729">
    <property type="component" value="Unassembled WGS sequence"/>
</dbReference>
<dbReference type="GO" id="GO:0120330">
    <property type="term" value="C:rixosome complex"/>
    <property type="evidence" value="ECO:0007669"/>
    <property type="project" value="UniProtKB-UniRule"/>
</dbReference>